<sequence>MGIDLATKPKSLEKIGVLKIQPQGPIGRVGKKDGGVLQVQCWAHTRGGVRCKAQVAPRDDGEPIPIPYCDRHLHSGDGAVKVVSHPFAGKCLVARFDLPSKYRIAFWGKRGPCRSCDNEDRSISFYPPNKVTGKNVDDDGNVKTNNYNGILDPSGTGDLIQYAACPGPTERQNMKSTFRYWGIRNGSIGGLEFVTLEPIPANTQLCHWYGPGWWSARGIKRRDVGTGKYPAPKRQEQKIRRKIEDKEKDP</sequence>
<feature type="domain" description="SET" evidence="2">
    <location>
        <begin position="13"/>
        <end position="210"/>
    </location>
</feature>
<evidence type="ECO:0000256" key="1">
    <source>
        <dbReference type="SAM" id="MobiDB-lite"/>
    </source>
</evidence>
<dbReference type="EMBL" id="HBHQ01003682">
    <property type="protein sequence ID" value="CAD9810621.1"/>
    <property type="molecule type" value="Transcribed_RNA"/>
</dbReference>
<gene>
    <name evidence="3" type="ORF">ASEP1449_LOCUS2444</name>
</gene>
<feature type="region of interest" description="Disordered" evidence="1">
    <location>
        <begin position="224"/>
        <end position="250"/>
    </location>
</feature>
<dbReference type="PROSITE" id="PS50280">
    <property type="entry name" value="SET"/>
    <property type="match status" value="1"/>
</dbReference>
<reference evidence="3" key="1">
    <citation type="submission" date="2021-01" db="EMBL/GenBank/DDBJ databases">
        <authorList>
            <person name="Corre E."/>
            <person name="Pelletier E."/>
            <person name="Niang G."/>
            <person name="Scheremetjew M."/>
            <person name="Finn R."/>
            <person name="Kale V."/>
            <person name="Holt S."/>
            <person name="Cochrane G."/>
            <person name="Meng A."/>
            <person name="Brown T."/>
            <person name="Cohen L."/>
        </authorList>
    </citation>
    <scope>NUCLEOTIDE SEQUENCE</scope>
    <source>
        <strain evidence="3">CCMP2084</strain>
    </source>
</reference>
<evidence type="ECO:0000313" key="3">
    <source>
        <dbReference type="EMBL" id="CAD9810621.1"/>
    </source>
</evidence>
<dbReference type="InterPro" id="IPR001214">
    <property type="entry name" value="SET_dom"/>
</dbReference>
<accession>A0A7S2U733</accession>
<proteinExistence type="predicted"/>
<feature type="compositionally biased region" description="Basic and acidic residues" evidence="1">
    <location>
        <begin position="233"/>
        <end position="250"/>
    </location>
</feature>
<organism evidence="3">
    <name type="scientific">Attheya septentrionalis</name>
    <dbReference type="NCBI Taxonomy" id="420275"/>
    <lineage>
        <taxon>Eukaryota</taxon>
        <taxon>Sar</taxon>
        <taxon>Stramenopiles</taxon>
        <taxon>Ochrophyta</taxon>
        <taxon>Bacillariophyta</taxon>
        <taxon>Coscinodiscophyceae</taxon>
        <taxon>Chaetocerotophycidae</taxon>
        <taxon>Chaetocerotales</taxon>
        <taxon>Attheyaceae</taxon>
        <taxon>Attheya</taxon>
    </lineage>
</organism>
<dbReference type="AlphaFoldDB" id="A0A7S2U733"/>
<protein>
    <recommendedName>
        <fullName evidence="2">SET domain-containing protein</fullName>
    </recommendedName>
</protein>
<name>A0A7S2U733_9STRA</name>
<evidence type="ECO:0000259" key="2">
    <source>
        <dbReference type="PROSITE" id="PS50280"/>
    </source>
</evidence>